<dbReference type="InterPro" id="IPR019108">
    <property type="entry name" value="Caa3_assmbl_CtaG-rel"/>
</dbReference>
<feature type="coiled-coil region" evidence="6">
    <location>
        <begin position="288"/>
        <end position="315"/>
    </location>
</feature>
<dbReference type="RefSeq" id="WP_091664097.1">
    <property type="nucleotide sequence ID" value="NZ_LT594323.1"/>
</dbReference>
<feature type="transmembrane region" description="Helical" evidence="7">
    <location>
        <begin position="190"/>
        <end position="208"/>
    </location>
</feature>
<keyword evidence="2" id="KW-1003">Cell membrane</keyword>
<evidence type="ECO:0000256" key="1">
    <source>
        <dbReference type="ARBA" id="ARBA00004651"/>
    </source>
</evidence>
<comment type="subcellular location">
    <subcellularLocation>
        <location evidence="1">Cell membrane</location>
        <topology evidence="1">Multi-pass membrane protein</topology>
    </subcellularLocation>
</comment>
<dbReference type="EMBL" id="LT594323">
    <property type="protein sequence ID" value="SBT45002.1"/>
    <property type="molecule type" value="Genomic_DNA"/>
</dbReference>
<evidence type="ECO:0000313" key="9">
    <source>
        <dbReference type="Proteomes" id="UP000199385"/>
    </source>
</evidence>
<evidence type="ECO:0000256" key="5">
    <source>
        <dbReference type="ARBA" id="ARBA00023136"/>
    </source>
</evidence>
<evidence type="ECO:0000256" key="4">
    <source>
        <dbReference type="ARBA" id="ARBA00022989"/>
    </source>
</evidence>
<dbReference type="OrthoDB" id="5241646at2"/>
<feature type="transmembrane region" description="Helical" evidence="7">
    <location>
        <begin position="220"/>
        <end position="242"/>
    </location>
</feature>
<name>A0A1A8ZM87_9ACTN</name>
<dbReference type="Pfam" id="PF09678">
    <property type="entry name" value="Caa3_CtaG"/>
    <property type="match status" value="1"/>
</dbReference>
<gene>
    <name evidence="8" type="ORF">GA0070611_2876</name>
</gene>
<dbReference type="AlphaFoldDB" id="A0A1A8ZM87"/>
<evidence type="ECO:0000313" key="8">
    <source>
        <dbReference type="EMBL" id="SBT45002.1"/>
    </source>
</evidence>
<keyword evidence="4 7" id="KW-1133">Transmembrane helix</keyword>
<feature type="transmembrane region" description="Helical" evidence="7">
    <location>
        <begin position="150"/>
        <end position="170"/>
    </location>
</feature>
<feature type="transmembrane region" description="Helical" evidence="7">
    <location>
        <begin position="39"/>
        <end position="58"/>
    </location>
</feature>
<evidence type="ECO:0000256" key="2">
    <source>
        <dbReference type="ARBA" id="ARBA00022475"/>
    </source>
</evidence>
<dbReference type="STRING" id="261654.GA0070611_2876"/>
<keyword evidence="3 7" id="KW-0812">Transmembrane</keyword>
<proteinExistence type="predicted"/>
<feature type="transmembrane region" description="Helical" evidence="7">
    <location>
        <begin position="107"/>
        <end position="129"/>
    </location>
</feature>
<evidence type="ECO:0000256" key="6">
    <source>
        <dbReference type="SAM" id="Coils"/>
    </source>
</evidence>
<sequence length="316" mass="34765">MLHVDQILAATSDASASLASGGSVPPPFTVARVFTEFELNSWLTLGLLLAAGLYLYGVHRLRLRGDHWPVLRTVCFLGPGLGGIAAVTLSGLGAYDTTLLSVHMVQHMVLSMIAPIFLALGAPVTLALRTLPVRPRKRLLAIVHSRVAKVYSFPLVAFAIFVVNPFALYFTDLYHYTLQHEWAHELVHAHFIATGCVFFWPLLGLDPLPGRWPYPARALLMLLSVPFHTVLGLTIMQSTTLLGGDWYPSLGLAWSDPRNDQVVAGGVLWAGGEIVSVTMLAVLVVQWIKQSEREARRMDRELDRQEARQRAAETAA</sequence>
<protein>
    <submittedName>
        <fullName evidence="8">Putative copper resistance protein D</fullName>
    </submittedName>
</protein>
<evidence type="ECO:0000256" key="7">
    <source>
        <dbReference type="SAM" id="Phobius"/>
    </source>
</evidence>
<feature type="transmembrane region" description="Helical" evidence="7">
    <location>
        <begin position="70"/>
        <end position="95"/>
    </location>
</feature>
<reference evidence="9" key="1">
    <citation type="submission" date="2016-06" db="EMBL/GenBank/DDBJ databases">
        <authorList>
            <person name="Varghese N."/>
            <person name="Submissions Spin"/>
        </authorList>
    </citation>
    <scope>NUCLEOTIDE SEQUENCE [LARGE SCALE GENOMIC DNA]</scope>
    <source>
        <strain evidence="9">DSM 44815</strain>
    </source>
</reference>
<dbReference type="Proteomes" id="UP000199385">
    <property type="component" value="Chromosome I"/>
</dbReference>
<accession>A0A1A8ZM87</accession>
<organism evidence="8 9">
    <name type="scientific">Micromonospora auratinigra</name>
    <dbReference type="NCBI Taxonomy" id="261654"/>
    <lineage>
        <taxon>Bacteria</taxon>
        <taxon>Bacillati</taxon>
        <taxon>Actinomycetota</taxon>
        <taxon>Actinomycetes</taxon>
        <taxon>Micromonosporales</taxon>
        <taxon>Micromonosporaceae</taxon>
        <taxon>Micromonospora</taxon>
    </lineage>
</organism>
<dbReference type="GO" id="GO:0005886">
    <property type="term" value="C:plasma membrane"/>
    <property type="evidence" value="ECO:0007669"/>
    <property type="project" value="UniProtKB-SubCell"/>
</dbReference>
<feature type="transmembrane region" description="Helical" evidence="7">
    <location>
        <begin position="262"/>
        <end position="288"/>
    </location>
</feature>
<keyword evidence="5 7" id="KW-0472">Membrane</keyword>
<evidence type="ECO:0000256" key="3">
    <source>
        <dbReference type="ARBA" id="ARBA00022692"/>
    </source>
</evidence>
<keyword evidence="6" id="KW-0175">Coiled coil</keyword>
<keyword evidence="9" id="KW-1185">Reference proteome</keyword>
<dbReference type="PATRIC" id="fig|261654.4.peg.2925"/>